<protein>
    <submittedName>
        <fullName evidence="1">Uncharacterized protein</fullName>
    </submittedName>
</protein>
<sequence length="63" mass="6703">MFPGTGISGDITTGRSGGYHGIPGYSLVGVENGSAPEESPDITITVKQRSGCIWFVITWKFII</sequence>
<reference evidence="2" key="1">
    <citation type="submission" date="2017-02" db="EMBL/GenBank/DDBJ databases">
        <authorList>
            <person name="Varghese N."/>
            <person name="Submissions S."/>
        </authorList>
    </citation>
    <scope>NUCLEOTIDE SEQUENCE [LARGE SCALE GENOMIC DNA]</scope>
    <source>
        <strain evidence="2">DSM 22224</strain>
    </source>
</reference>
<accession>A0A1T4QVA3</accession>
<organism evidence="1 2">
    <name type="scientific">Chitinophaga eiseniae</name>
    <dbReference type="NCBI Taxonomy" id="634771"/>
    <lineage>
        <taxon>Bacteria</taxon>
        <taxon>Pseudomonadati</taxon>
        <taxon>Bacteroidota</taxon>
        <taxon>Chitinophagia</taxon>
        <taxon>Chitinophagales</taxon>
        <taxon>Chitinophagaceae</taxon>
        <taxon>Chitinophaga</taxon>
    </lineage>
</organism>
<dbReference type="EMBL" id="FUWZ01000002">
    <property type="protein sequence ID" value="SKA07517.1"/>
    <property type="molecule type" value="Genomic_DNA"/>
</dbReference>
<evidence type="ECO:0000313" key="1">
    <source>
        <dbReference type="EMBL" id="SKA07517.1"/>
    </source>
</evidence>
<dbReference type="Proteomes" id="UP000190367">
    <property type="component" value="Unassembled WGS sequence"/>
</dbReference>
<gene>
    <name evidence="1" type="ORF">SAMN04488128_102607</name>
</gene>
<keyword evidence="2" id="KW-1185">Reference proteome</keyword>
<proteinExistence type="predicted"/>
<name>A0A1T4QVA3_9BACT</name>
<dbReference type="STRING" id="634771.SAMN04488128_102607"/>
<evidence type="ECO:0000313" key="2">
    <source>
        <dbReference type="Proteomes" id="UP000190367"/>
    </source>
</evidence>
<dbReference type="AlphaFoldDB" id="A0A1T4QVA3"/>